<proteinExistence type="predicted"/>
<keyword evidence="3" id="KW-1185">Reference proteome</keyword>
<dbReference type="NCBIfam" id="TIGR04433">
    <property type="entry name" value="UrcA_uranyl"/>
    <property type="match status" value="1"/>
</dbReference>
<dbReference type="Proteomes" id="UP000032025">
    <property type="component" value="Unassembled WGS sequence"/>
</dbReference>
<gene>
    <name evidence="2" type="ORF">SP6_14_00880</name>
</gene>
<sequence length="107" mass="11322">MTKFMSAALAASVFVPAFLGSAVPAQAEMREAVTVSVHHADLDLRQPEQRAKLDARIRHAAAIACGPMTRDLRINGDIARCRAEMRADSVVKIAALSAAPVALASAR</sequence>
<protein>
    <submittedName>
        <fullName evidence="2">DNA, contig: SP614</fullName>
    </submittedName>
</protein>
<keyword evidence="1" id="KW-0732">Signal</keyword>
<reference evidence="2 3" key="1">
    <citation type="submission" date="2014-08" db="EMBL/GenBank/DDBJ databases">
        <title>Whole genome shotgun sequence of Sphingomonas paucimobilis NBRC 13935.</title>
        <authorList>
            <person name="Hosoyama A."/>
            <person name="Hashimoto M."/>
            <person name="Hosoyama Y."/>
            <person name="Noguchi M."/>
            <person name="Uohara A."/>
            <person name="Ohji S."/>
            <person name="Katano-Makiyama Y."/>
            <person name="Ichikawa N."/>
            <person name="Kimura A."/>
            <person name="Yamazoe A."/>
            <person name="Fujita N."/>
        </authorList>
    </citation>
    <scope>NUCLEOTIDE SEQUENCE [LARGE SCALE GENOMIC DNA]</scope>
    <source>
        <strain evidence="2 3">NBRC 13935</strain>
    </source>
</reference>
<accession>A0A0C9N9R3</accession>
<evidence type="ECO:0000256" key="1">
    <source>
        <dbReference type="SAM" id="SignalP"/>
    </source>
</evidence>
<feature type="signal peptide" evidence="1">
    <location>
        <begin position="1"/>
        <end position="27"/>
    </location>
</feature>
<dbReference type="RefSeq" id="WP_007403434.1">
    <property type="nucleotide sequence ID" value="NZ_BBJS01000014.1"/>
</dbReference>
<dbReference type="GeneID" id="78529313"/>
<organism evidence="2 3">
    <name type="scientific">Sphingomonas paucimobilis NBRC 13935</name>
    <dbReference type="NCBI Taxonomy" id="1219050"/>
    <lineage>
        <taxon>Bacteria</taxon>
        <taxon>Pseudomonadati</taxon>
        <taxon>Pseudomonadota</taxon>
        <taxon>Alphaproteobacteria</taxon>
        <taxon>Sphingomonadales</taxon>
        <taxon>Sphingomonadaceae</taxon>
        <taxon>Sphingomonas</taxon>
    </lineage>
</organism>
<name>A0A0C9N9R3_SPHPI</name>
<comment type="caution">
    <text evidence="2">The sequence shown here is derived from an EMBL/GenBank/DDBJ whole genome shotgun (WGS) entry which is preliminary data.</text>
</comment>
<evidence type="ECO:0000313" key="2">
    <source>
        <dbReference type="EMBL" id="GAN12932.1"/>
    </source>
</evidence>
<feature type="chain" id="PRO_5002210084" evidence="1">
    <location>
        <begin position="28"/>
        <end position="107"/>
    </location>
</feature>
<dbReference type="AlphaFoldDB" id="A0A0C9N9R3"/>
<dbReference type="EMBL" id="BBJS01000014">
    <property type="protein sequence ID" value="GAN12932.1"/>
    <property type="molecule type" value="Genomic_DNA"/>
</dbReference>
<dbReference type="InterPro" id="IPR030972">
    <property type="entry name" value="UrcA_uranyl"/>
</dbReference>
<evidence type="ECO:0000313" key="3">
    <source>
        <dbReference type="Proteomes" id="UP000032025"/>
    </source>
</evidence>